<protein>
    <submittedName>
        <fullName evidence="2">RAD9, HUS1, RAD1-interacting nuclear orphan protein 1 isoform X1</fullName>
    </submittedName>
</protein>
<reference evidence="2" key="1">
    <citation type="submission" date="2025-08" db="UniProtKB">
        <authorList>
            <consortium name="RefSeq"/>
        </authorList>
    </citation>
    <scope>IDENTIFICATION</scope>
    <source>
        <strain evidence="2">Tuebingen</strain>
        <tissue evidence="2">Fibroblasts and whole tissue</tissue>
    </source>
</reference>
<evidence type="ECO:0000313" key="2">
    <source>
        <dbReference type="RefSeq" id="XP_073801591.1"/>
    </source>
</evidence>
<accession>A0AC58J524</accession>
<evidence type="ECO:0000313" key="1">
    <source>
        <dbReference type="Proteomes" id="UP000000437"/>
    </source>
</evidence>
<proteinExistence type="predicted"/>
<keyword evidence="1" id="KW-1185">Reference proteome</keyword>
<name>A0AC58J524_DANRE</name>
<dbReference type="RefSeq" id="XP_073801591.1">
    <property type="nucleotide sequence ID" value="XM_073945490.1"/>
</dbReference>
<dbReference type="Proteomes" id="UP000000437">
    <property type="component" value="Chromosome 4"/>
</dbReference>
<organism evidence="1 2">
    <name type="scientific">Danio rerio</name>
    <name type="common">Zebrafish</name>
    <name type="synonym">Brachydanio rerio</name>
    <dbReference type="NCBI Taxonomy" id="7955"/>
    <lineage>
        <taxon>Eukaryota</taxon>
        <taxon>Metazoa</taxon>
        <taxon>Chordata</taxon>
        <taxon>Craniata</taxon>
        <taxon>Vertebrata</taxon>
        <taxon>Euteleostomi</taxon>
        <taxon>Actinopterygii</taxon>
        <taxon>Neopterygii</taxon>
        <taxon>Teleostei</taxon>
        <taxon>Ostariophysi</taxon>
        <taxon>Cypriniformes</taxon>
        <taxon>Danionidae</taxon>
        <taxon>Danioninae</taxon>
        <taxon>Danio</taxon>
    </lineage>
</organism>
<gene>
    <name evidence="2" type="primary">rhno1</name>
    <name evidence="2" type="synonym">si:ch73-352p4.5</name>
</gene>
<sequence length="287" mass="32406">MPRTSHKKRLLNPLKSQLLFKEAPINGPKHEYGAQLRSAIHPRSFISEKQQRGDAPWVSPQFNSHATTRVSRGGRGKRNHQVATRITNKASALCLPQTRKASVSRFTPLSFQATTIQGRENLHHQQTKKNTVVSSDKHQKELQETPRRSKYARKCTEKRMLTRVKSATSKYTEVSKSLTFHNNGKGLTNALIQTPNTSLVPDPPHVETPEVPDCSSTSPSNVQQLLFPPSQAKTPPRAENTSVLVEDTPEKDYGLRVTWRRRKGLMKLLIDKGQLLLKDAEVTNEWI</sequence>